<keyword evidence="1" id="KW-0472">Membrane</keyword>
<keyword evidence="4" id="KW-1185">Reference proteome</keyword>
<dbReference type="EMBL" id="RCCB01000014">
    <property type="protein sequence ID" value="RLJ23782.1"/>
    <property type="molecule type" value="Genomic_DNA"/>
</dbReference>
<dbReference type="RefSeq" id="WP_121366424.1">
    <property type="nucleotide sequence ID" value="NZ_PJND01000010.1"/>
</dbReference>
<comment type="caution">
    <text evidence="3">The sequence shown here is derived from an EMBL/GenBank/DDBJ whole genome shotgun (WGS) entry which is preliminary data.</text>
</comment>
<evidence type="ECO:0000313" key="3">
    <source>
        <dbReference type="EMBL" id="RLJ23782.1"/>
    </source>
</evidence>
<dbReference type="Proteomes" id="UP000275027">
    <property type="component" value="Unassembled WGS sequence"/>
</dbReference>
<keyword evidence="1" id="KW-1133">Transmembrane helix</keyword>
<dbReference type="Proteomes" id="UP000233767">
    <property type="component" value="Unassembled WGS sequence"/>
</dbReference>
<evidence type="ECO:0000313" key="2">
    <source>
        <dbReference type="EMBL" id="PKW20260.1"/>
    </source>
</evidence>
<gene>
    <name evidence="2" type="ORF">B0G92_2972</name>
    <name evidence="3" type="ORF">CLV50_3056</name>
</gene>
<feature type="transmembrane region" description="Helical" evidence="1">
    <location>
        <begin position="7"/>
        <end position="29"/>
    </location>
</feature>
<sequence length="88" mass="10495">MNKLFEIIYWVKIFLSPFIIFLFIALAIYFSNEELLWISVLISIIGIILGIVYAERIRRKHGTTHYMGKIYNTDDIYDYDEIVDGQRK</sequence>
<keyword evidence="1" id="KW-0812">Transmembrane</keyword>
<evidence type="ECO:0000313" key="4">
    <source>
        <dbReference type="Proteomes" id="UP000233767"/>
    </source>
</evidence>
<evidence type="ECO:0000256" key="1">
    <source>
        <dbReference type="SAM" id="Phobius"/>
    </source>
</evidence>
<reference evidence="3 5" key="2">
    <citation type="submission" date="2018-10" db="EMBL/GenBank/DDBJ databases">
        <title>Genomic Encyclopedia of Archaeal and Bacterial Type Strains, Phase II (KMG-II): from individual species to whole genera.</title>
        <authorList>
            <person name="Goeker M."/>
        </authorList>
    </citation>
    <scope>NUCLEOTIDE SEQUENCE [LARGE SCALE GENOMIC DNA]</scope>
    <source>
        <strain evidence="3 5">DSM 21886</strain>
    </source>
</reference>
<name>A0A497U0V7_9FLAO</name>
<protein>
    <submittedName>
        <fullName evidence="3">Uncharacterized protein</fullName>
    </submittedName>
</protein>
<reference evidence="2 4" key="1">
    <citation type="submission" date="2017-12" db="EMBL/GenBank/DDBJ databases">
        <title>Genomic Encyclopedia of Type Strains, Phase III (KMG-III): the genomes of soil and plant-associated and newly described type strains.</title>
        <authorList>
            <person name="Whitman W."/>
        </authorList>
    </citation>
    <scope>NUCLEOTIDE SEQUENCE [LARGE SCALE GENOMIC DNA]</scope>
    <source>
        <strain evidence="2 4">IP-10</strain>
    </source>
</reference>
<dbReference type="EMBL" id="PJND01000010">
    <property type="protein sequence ID" value="PKW20260.1"/>
    <property type="molecule type" value="Genomic_DNA"/>
</dbReference>
<organism evidence="3 5">
    <name type="scientific">Flavobacterium lindanitolerans</name>
    <dbReference type="NCBI Taxonomy" id="428988"/>
    <lineage>
        <taxon>Bacteria</taxon>
        <taxon>Pseudomonadati</taxon>
        <taxon>Bacteroidota</taxon>
        <taxon>Flavobacteriia</taxon>
        <taxon>Flavobacteriales</taxon>
        <taxon>Flavobacteriaceae</taxon>
        <taxon>Flavobacterium</taxon>
    </lineage>
</organism>
<feature type="transmembrane region" description="Helical" evidence="1">
    <location>
        <begin position="35"/>
        <end position="54"/>
    </location>
</feature>
<accession>A0A497U0V7</accession>
<evidence type="ECO:0000313" key="5">
    <source>
        <dbReference type="Proteomes" id="UP000275027"/>
    </source>
</evidence>
<dbReference type="AlphaFoldDB" id="A0A497U0V7"/>
<proteinExistence type="predicted"/>